<dbReference type="InterPro" id="IPR036388">
    <property type="entry name" value="WH-like_DNA-bd_sf"/>
</dbReference>
<evidence type="ECO:0000256" key="1">
    <source>
        <dbReference type="ARBA" id="ARBA00023015"/>
    </source>
</evidence>
<dbReference type="InterPro" id="IPR036390">
    <property type="entry name" value="WH_DNA-bd_sf"/>
</dbReference>
<dbReference type="InterPro" id="IPR039422">
    <property type="entry name" value="MarR/SlyA-like"/>
</dbReference>
<evidence type="ECO:0000256" key="2">
    <source>
        <dbReference type="ARBA" id="ARBA00023125"/>
    </source>
</evidence>
<proteinExistence type="predicted"/>
<dbReference type="Gene3D" id="1.10.10.10">
    <property type="entry name" value="Winged helix-like DNA-binding domain superfamily/Winged helix DNA-binding domain"/>
    <property type="match status" value="1"/>
</dbReference>
<evidence type="ECO:0000313" key="7">
    <source>
        <dbReference type="Proteomes" id="UP000001351"/>
    </source>
</evidence>
<evidence type="ECO:0000313" key="8">
    <source>
        <dbReference type="Proteomes" id="UP000032702"/>
    </source>
</evidence>
<dbReference type="KEGG" id="sur:STAUR_4190"/>
<dbReference type="AlphaFoldDB" id="Q08ND8"/>
<organism evidence="6 8">
    <name type="scientific">Stigmatella aurantiaca (strain DW4/3-1)</name>
    <dbReference type="NCBI Taxonomy" id="378806"/>
    <lineage>
        <taxon>Bacteria</taxon>
        <taxon>Pseudomonadati</taxon>
        <taxon>Myxococcota</taxon>
        <taxon>Myxococcia</taxon>
        <taxon>Myxococcales</taxon>
        <taxon>Cystobacterineae</taxon>
        <taxon>Archangiaceae</taxon>
        <taxon>Stigmatella</taxon>
    </lineage>
</organism>
<protein>
    <submittedName>
        <fullName evidence="6">Putative regulator</fullName>
    </submittedName>
    <submittedName>
        <fullName evidence="5">Transcriptional regulator, MarR family</fullName>
    </submittedName>
</protein>
<feature type="domain" description="HTH marR-type" evidence="4">
    <location>
        <begin position="15"/>
        <end position="147"/>
    </location>
</feature>
<name>Q08ND8_STIAD</name>
<dbReference type="GO" id="GO:0003677">
    <property type="term" value="F:DNA binding"/>
    <property type="evidence" value="ECO:0007669"/>
    <property type="project" value="UniProtKB-KW"/>
</dbReference>
<dbReference type="PANTHER" id="PTHR33164">
    <property type="entry name" value="TRANSCRIPTIONAL REGULATOR, MARR FAMILY"/>
    <property type="match status" value="1"/>
</dbReference>
<keyword evidence="7" id="KW-1185">Reference proteome</keyword>
<evidence type="ECO:0000259" key="4">
    <source>
        <dbReference type="PROSITE" id="PS50995"/>
    </source>
</evidence>
<dbReference type="InterPro" id="IPR000835">
    <property type="entry name" value="HTH_MarR-typ"/>
</dbReference>
<keyword evidence="3" id="KW-0804">Transcription</keyword>
<dbReference type="eggNOG" id="COG1846">
    <property type="taxonomic scope" value="Bacteria"/>
</dbReference>
<keyword evidence="1" id="KW-0805">Transcription regulation</keyword>
<dbReference type="PRINTS" id="PR00598">
    <property type="entry name" value="HTHMARR"/>
</dbReference>
<dbReference type="SUPFAM" id="SSF46785">
    <property type="entry name" value="Winged helix' DNA-binding domain"/>
    <property type="match status" value="1"/>
</dbReference>
<evidence type="ECO:0000313" key="5">
    <source>
        <dbReference type="EMBL" id="ADO71972.1"/>
    </source>
</evidence>
<dbReference type="HOGENOM" id="CLU_1632585_0_0_7"/>
<dbReference type="OrthoDB" id="5295456at2"/>
<sequence length="167" mass="19007">MSLTMVVNNKHLHTRMTLAEQVASLRRTLHRFITRRLSKRTRRPFQQLLALKYIARQEARTQASLAERLMVDAPAASRLVDRLEDEGLVKRCAGVDRRCVRLEVTPASQEHLDVLSEAAEWVDVEASRHLSVTELSELKRLLEKVQTGMSQSLDASCSDTESLDKVE</sequence>
<dbReference type="GO" id="GO:0006950">
    <property type="term" value="P:response to stress"/>
    <property type="evidence" value="ECO:0007669"/>
    <property type="project" value="TreeGrafter"/>
</dbReference>
<accession>Q08ND8</accession>
<gene>
    <name evidence="5" type="ordered locus">STAUR_4190</name>
    <name evidence="6" type="ORF">STIAU_6385</name>
</gene>
<evidence type="ECO:0000256" key="3">
    <source>
        <dbReference type="ARBA" id="ARBA00023163"/>
    </source>
</evidence>
<evidence type="ECO:0000313" key="6">
    <source>
        <dbReference type="EMBL" id="EAU62000.1"/>
    </source>
</evidence>
<dbReference type="PROSITE" id="PS50995">
    <property type="entry name" value="HTH_MARR_2"/>
    <property type="match status" value="1"/>
</dbReference>
<dbReference type="EMBL" id="AAMD01000289">
    <property type="protein sequence ID" value="EAU62000.1"/>
    <property type="molecule type" value="Genomic_DNA"/>
</dbReference>
<dbReference type="Proteomes" id="UP000032702">
    <property type="component" value="Unassembled WGS sequence"/>
</dbReference>
<reference evidence="5 7" key="2">
    <citation type="journal article" date="2011" name="Mol. Biol. Evol.">
        <title>Comparative genomic analysis of fruiting body formation in Myxococcales.</title>
        <authorList>
            <person name="Huntley S."/>
            <person name="Hamann N."/>
            <person name="Wegener-Feldbrugge S."/>
            <person name="Treuner-Lange A."/>
            <person name="Kube M."/>
            <person name="Reinhardt R."/>
            <person name="Klages S."/>
            <person name="Muller R."/>
            <person name="Ronning C.M."/>
            <person name="Nierman W.C."/>
            <person name="Sogaard-Andersen L."/>
        </authorList>
    </citation>
    <scope>NUCLEOTIDE SEQUENCE [LARGE SCALE GENOMIC DNA]</scope>
    <source>
        <strain evidence="5 7">DW4/3-1</strain>
    </source>
</reference>
<dbReference type="Pfam" id="PF12802">
    <property type="entry name" value="MarR_2"/>
    <property type="match status" value="1"/>
</dbReference>
<dbReference type="SMART" id="SM00347">
    <property type="entry name" value="HTH_MARR"/>
    <property type="match status" value="1"/>
</dbReference>
<dbReference type="GO" id="GO:0003700">
    <property type="term" value="F:DNA-binding transcription factor activity"/>
    <property type="evidence" value="ECO:0007669"/>
    <property type="project" value="InterPro"/>
</dbReference>
<dbReference type="STRING" id="378806.STAUR_4190"/>
<dbReference type="EMBL" id="CP002271">
    <property type="protein sequence ID" value="ADO71972.1"/>
    <property type="molecule type" value="Genomic_DNA"/>
</dbReference>
<reference evidence="6 8" key="1">
    <citation type="submission" date="2006-04" db="EMBL/GenBank/DDBJ databases">
        <authorList>
            <person name="Nierman W.C."/>
        </authorList>
    </citation>
    <scope>NUCLEOTIDE SEQUENCE [LARGE SCALE GENOMIC DNA]</scope>
    <source>
        <strain evidence="6 8">DW4/3-1</strain>
    </source>
</reference>
<dbReference type="Proteomes" id="UP000001351">
    <property type="component" value="Chromosome"/>
</dbReference>
<dbReference type="PANTHER" id="PTHR33164:SF64">
    <property type="entry name" value="TRANSCRIPTIONAL REGULATOR SLYA"/>
    <property type="match status" value="1"/>
</dbReference>
<keyword evidence="2" id="KW-0238">DNA-binding</keyword>